<evidence type="ECO:0000256" key="1">
    <source>
        <dbReference type="SAM" id="Phobius"/>
    </source>
</evidence>
<dbReference type="Proteomes" id="UP000297872">
    <property type="component" value="Unassembled WGS sequence"/>
</dbReference>
<feature type="transmembrane region" description="Helical" evidence="1">
    <location>
        <begin position="160"/>
        <end position="183"/>
    </location>
</feature>
<comment type="caution">
    <text evidence="2">The sequence shown here is derived from an EMBL/GenBank/DDBJ whole genome shotgun (WGS) entry which is preliminary data.</text>
</comment>
<keyword evidence="1" id="KW-0812">Transmembrane</keyword>
<name>A0A4Y8VEY2_9BACT</name>
<proteinExistence type="predicted"/>
<keyword evidence="1" id="KW-0472">Membrane</keyword>
<sequence>MLTEWFKAMAIFVRKGYQVITKNVNNEPYSQKSIWLYHIFFVVISLVCVILLPKGINDDFIDYIKDIFAIFVGFFVTALTMIYDKLDVTNVPSQEEKDRMPADKRPSAKDILRIKQEHNYVVRFFYSIGFNILFATLTLILLIPFIFWKDFYTLDIFDSCIIKQLSSLSVETILLGGHVALIFLHRLFVIYLIVNVFFYTAYMITSLLQVLISKKKI</sequence>
<feature type="transmembrane region" description="Helical" evidence="1">
    <location>
        <begin position="64"/>
        <end position="83"/>
    </location>
</feature>
<accession>A0A4Y8VEY2</accession>
<keyword evidence="1" id="KW-1133">Transmembrane helix</keyword>
<feature type="transmembrane region" description="Helical" evidence="1">
    <location>
        <begin position="189"/>
        <end position="212"/>
    </location>
</feature>
<dbReference type="EMBL" id="SGVY01000027">
    <property type="protein sequence ID" value="TFH79231.1"/>
    <property type="molecule type" value="Genomic_DNA"/>
</dbReference>
<dbReference type="AlphaFoldDB" id="A0A4Y8VEY2"/>
<reference evidence="2 3" key="1">
    <citation type="submission" date="2019-02" db="EMBL/GenBank/DDBJ databases">
        <title>Draft Genome Sequence of the Prevotella sp. BCRC 81118, Isolated from Human Feces.</title>
        <authorList>
            <person name="Huang C.-H."/>
        </authorList>
    </citation>
    <scope>NUCLEOTIDE SEQUENCE [LARGE SCALE GENOMIC DNA]</scope>
    <source>
        <strain evidence="2 3">BCRC 81118</strain>
    </source>
</reference>
<organism evidence="2 3">
    <name type="scientific">Segatella hominis</name>
    <dbReference type="NCBI Taxonomy" id="2518605"/>
    <lineage>
        <taxon>Bacteria</taxon>
        <taxon>Pseudomonadati</taxon>
        <taxon>Bacteroidota</taxon>
        <taxon>Bacteroidia</taxon>
        <taxon>Bacteroidales</taxon>
        <taxon>Prevotellaceae</taxon>
        <taxon>Segatella</taxon>
    </lineage>
</organism>
<keyword evidence="3" id="KW-1185">Reference proteome</keyword>
<evidence type="ECO:0000313" key="2">
    <source>
        <dbReference type="EMBL" id="TFH79231.1"/>
    </source>
</evidence>
<feature type="transmembrane region" description="Helical" evidence="1">
    <location>
        <begin position="124"/>
        <end position="148"/>
    </location>
</feature>
<evidence type="ECO:0000313" key="3">
    <source>
        <dbReference type="Proteomes" id="UP000297872"/>
    </source>
</evidence>
<protein>
    <submittedName>
        <fullName evidence="2">Uncharacterized protein</fullName>
    </submittedName>
</protein>
<feature type="transmembrane region" description="Helical" evidence="1">
    <location>
        <begin position="34"/>
        <end position="52"/>
    </location>
</feature>
<gene>
    <name evidence="2" type="ORF">EXN75_10385</name>
</gene>